<dbReference type="EMBL" id="CP000698">
    <property type="protein sequence ID" value="ABQ24735.1"/>
    <property type="molecule type" value="Genomic_DNA"/>
</dbReference>
<dbReference type="AlphaFoldDB" id="A5GCG7"/>
<protein>
    <submittedName>
        <fullName evidence="1">Cytochrome C family protein</fullName>
    </submittedName>
</protein>
<dbReference type="KEGG" id="gur:Gura_0521"/>
<dbReference type="Pfam" id="PF09698">
    <property type="entry name" value="GSu_C4xC__C2xCH"/>
    <property type="match status" value="1"/>
</dbReference>
<accession>A5GCG7</accession>
<sequence length="383" mass="39780">MTAKTGTTFSYSYNASGGSCSSISCHFNNTAQWGTTLTCVNCHSLAALQANGAHGKHVAQAPAFYNFTANHSTVGSYDFGCSNCHPQDSLDHANGAVNVTINKTNTGGGGLVGTLRSRNSATADGLAATDGPSGIYGTTKVSVRCSASYCHSNGYAANLRYMVSPDWYGPAYAGDKCAMCHGNSPNAGDPVNQPGSPAHYSNNFLGFSNVSGGHVIGIHTNNIFNGASGLAIVGNTPIGSHGNAGTSSTISCNMCHYATVISSANDSNKACVKCHGSLPKNPAELIADKRFHISGSVDVAFMPVKVKSKAQLREASYDKTLWSRQAGYKTPGAYDAAFKTFSTATQWDGATKSCSNIACHNGKSVKWSETGGQTSCLSCHDTL</sequence>
<evidence type="ECO:0000313" key="2">
    <source>
        <dbReference type="Proteomes" id="UP000006695"/>
    </source>
</evidence>
<dbReference type="InterPro" id="IPR036280">
    <property type="entry name" value="Multihaem_cyt_sf"/>
</dbReference>
<organism evidence="1 2">
    <name type="scientific">Geotalea uraniireducens (strain Rf4)</name>
    <name type="common">Geobacter uraniireducens</name>
    <dbReference type="NCBI Taxonomy" id="351605"/>
    <lineage>
        <taxon>Bacteria</taxon>
        <taxon>Pseudomonadati</taxon>
        <taxon>Thermodesulfobacteriota</taxon>
        <taxon>Desulfuromonadia</taxon>
        <taxon>Geobacterales</taxon>
        <taxon>Geobacteraceae</taxon>
        <taxon>Geotalea</taxon>
    </lineage>
</organism>
<proteinExistence type="predicted"/>
<gene>
    <name evidence="1" type="ordered locus">Gura_0521</name>
</gene>
<evidence type="ECO:0000313" key="1">
    <source>
        <dbReference type="EMBL" id="ABQ24735.1"/>
    </source>
</evidence>
<dbReference type="STRING" id="351605.Gura_0521"/>
<reference evidence="1 2" key="1">
    <citation type="submission" date="2007-05" db="EMBL/GenBank/DDBJ databases">
        <title>Complete sequence of Geobacter uraniireducens Rf4.</title>
        <authorList>
            <consortium name="US DOE Joint Genome Institute"/>
            <person name="Copeland A."/>
            <person name="Lucas S."/>
            <person name="Lapidus A."/>
            <person name="Barry K."/>
            <person name="Detter J.C."/>
            <person name="Glavina del Rio T."/>
            <person name="Hammon N."/>
            <person name="Israni S."/>
            <person name="Dalin E."/>
            <person name="Tice H."/>
            <person name="Pitluck S."/>
            <person name="Chertkov O."/>
            <person name="Brettin T."/>
            <person name="Bruce D."/>
            <person name="Han C."/>
            <person name="Schmutz J."/>
            <person name="Larimer F."/>
            <person name="Land M."/>
            <person name="Hauser L."/>
            <person name="Kyrpides N."/>
            <person name="Mikhailova N."/>
            <person name="Shelobolina E."/>
            <person name="Aklujkar M."/>
            <person name="Lovley D."/>
            <person name="Richardson P."/>
        </authorList>
    </citation>
    <scope>NUCLEOTIDE SEQUENCE [LARGE SCALE GENOMIC DNA]</scope>
    <source>
        <strain evidence="1 2">Rf4</strain>
    </source>
</reference>
<dbReference type="PROSITE" id="PS51257">
    <property type="entry name" value="PROKAR_LIPOPROTEIN"/>
    <property type="match status" value="1"/>
</dbReference>
<dbReference type="SUPFAM" id="SSF48695">
    <property type="entry name" value="Multiheme cytochromes"/>
    <property type="match status" value="1"/>
</dbReference>
<dbReference type="Proteomes" id="UP000006695">
    <property type="component" value="Chromosome"/>
</dbReference>
<keyword evidence="2" id="KW-1185">Reference proteome</keyword>
<dbReference type="NCBIfam" id="TIGR01904">
    <property type="entry name" value="GSu_C4xC__C2xCH"/>
    <property type="match status" value="3"/>
</dbReference>
<name>A5GCG7_GEOUR</name>
<dbReference type="InterPro" id="IPR010176">
    <property type="entry name" value="C4xCH_C2xCH_motif_GEOSU"/>
</dbReference>
<dbReference type="HOGENOM" id="CLU_635598_0_0_7"/>